<evidence type="ECO:0000313" key="4">
    <source>
        <dbReference type="Proteomes" id="UP000016933"/>
    </source>
</evidence>
<dbReference type="Pfam" id="PF00106">
    <property type="entry name" value="adh_short"/>
    <property type="match status" value="1"/>
</dbReference>
<dbReference type="Proteomes" id="UP000016933">
    <property type="component" value="Unassembled WGS sequence"/>
</dbReference>
<reference evidence="4" key="1">
    <citation type="journal article" date="2012" name="PLoS Genet.">
        <title>The genomes of the fungal plant pathogens Cladosporium fulvum and Dothistroma septosporum reveal adaptation to different hosts and lifestyles but also signatures of common ancestry.</title>
        <authorList>
            <person name="de Wit P.J.G.M."/>
            <person name="van der Burgt A."/>
            <person name="Oekmen B."/>
            <person name="Stergiopoulos I."/>
            <person name="Abd-Elsalam K.A."/>
            <person name="Aerts A.L."/>
            <person name="Bahkali A.H."/>
            <person name="Beenen H.G."/>
            <person name="Chettri P."/>
            <person name="Cox M.P."/>
            <person name="Datema E."/>
            <person name="de Vries R.P."/>
            <person name="Dhillon B."/>
            <person name="Ganley A.R."/>
            <person name="Griffiths S.A."/>
            <person name="Guo Y."/>
            <person name="Hamelin R.C."/>
            <person name="Henrissat B."/>
            <person name="Kabir M.S."/>
            <person name="Jashni M.K."/>
            <person name="Kema G."/>
            <person name="Klaubauf S."/>
            <person name="Lapidus A."/>
            <person name="Levasseur A."/>
            <person name="Lindquist E."/>
            <person name="Mehrabi R."/>
            <person name="Ohm R.A."/>
            <person name="Owen T.J."/>
            <person name="Salamov A."/>
            <person name="Schwelm A."/>
            <person name="Schijlen E."/>
            <person name="Sun H."/>
            <person name="van den Burg H.A."/>
            <person name="van Ham R.C.H.J."/>
            <person name="Zhang S."/>
            <person name="Goodwin S.B."/>
            <person name="Grigoriev I.V."/>
            <person name="Collemare J."/>
            <person name="Bradshaw R.E."/>
        </authorList>
    </citation>
    <scope>NUCLEOTIDE SEQUENCE [LARGE SCALE GENOMIC DNA]</scope>
    <source>
        <strain evidence="4">NZE10 / CBS 128990</strain>
    </source>
</reference>
<dbReference type="SUPFAM" id="SSF51735">
    <property type="entry name" value="NAD(P)-binding Rossmann-fold domains"/>
    <property type="match status" value="1"/>
</dbReference>
<dbReference type="InterPro" id="IPR002347">
    <property type="entry name" value="SDR_fam"/>
</dbReference>
<evidence type="ECO:0000256" key="2">
    <source>
        <dbReference type="ARBA" id="ARBA00023002"/>
    </source>
</evidence>
<dbReference type="PANTHER" id="PTHR43157">
    <property type="entry name" value="PHOSPHATIDYLINOSITOL-GLYCAN BIOSYNTHESIS CLASS F PROTEIN-RELATED"/>
    <property type="match status" value="1"/>
</dbReference>
<dbReference type="EMBL" id="KB446547">
    <property type="protein sequence ID" value="EME38376.1"/>
    <property type="molecule type" value="Genomic_DNA"/>
</dbReference>
<reference evidence="3 4" key="2">
    <citation type="journal article" date="2012" name="PLoS Pathog.">
        <title>Diverse lifestyles and strategies of plant pathogenesis encoded in the genomes of eighteen Dothideomycetes fungi.</title>
        <authorList>
            <person name="Ohm R.A."/>
            <person name="Feau N."/>
            <person name="Henrissat B."/>
            <person name="Schoch C.L."/>
            <person name="Horwitz B.A."/>
            <person name="Barry K.W."/>
            <person name="Condon B.J."/>
            <person name="Copeland A.C."/>
            <person name="Dhillon B."/>
            <person name="Glaser F."/>
            <person name="Hesse C.N."/>
            <person name="Kosti I."/>
            <person name="LaButti K."/>
            <person name="Lindquist E.A."/>
            <person name="Lucas S."/>
            <person name="Salamov A.A."/>
            <person name="Bradshaw R.E."/>
            <person name="Ciuffetti L."/>
            <person name="Hamelin R.C."/>
            <person name="Kema G.H.J."/>
            <person name="Lawrence C."/>
            <person name="Scott J.A."/>
            <person name="Spatafora J.W."/>
            <person name="Turgeon B.G."/>
            <person name="de Wit P.J.G.M."/>
            <person name="Zhong S."/>
            <person name="Goodwin S.B."/>
            <person name="Grigoriev I.V."/>
        </authorList>
    </citation>
    <scope>NUCLEOTIDE SEQUENCE [LARGE SCALE GENOMIC DNA]</scope>
    <source>
        <strain evidence="4">NZE10 / CBS 128990</strain>
    </source>
</reference>
<dbReference type="InterPro" id="IPR036291">
    <property type="entry name" value="NAD(P)-bd_dom_sf"/>
</dbReference>
<keyword evidence="2" id="KW-0560">Oxidoreductase</keyword>
<organism evidence="3 4">
    <name type="scientific">Dothistroma septosporum (strain NZE10 / CBS 128990)</name>
    <name type="common">Red band needle blight fungus</name>
    <name type="synonym">Mycosphaerella pini</name>
    <dbReference type="NCBI Taxonomy" id="675120"/>
    <lineage>
        <taxon>Eukaryota</taxon>
        <taxon>Fungi</taxon>
        <taxon>Dikarya</taxon>
        <taxon>Ascomycota</taxon>
        <taxon>Pezizomycotina</taxon>
        <taxon>Dothideomycetes</taxon>
        <taxon>Dothideomycetidae</taxon>
        <taxon>Mycosphaerellales</taxon>
        <taxon>Mycosphaerellaceae</taxon>
        <taxon>Dothistroma</taxon>
    </lineage>
</organism>
<dbReference type="HOGENOM" id="CLU_010194_44_6_1"/>
<evidence type="ECO:0008006" key="5">
    <source>
        <dbReference type="Google" id="ProtNLM"/>
    </source>
</evidence>
<dbReference type="STRING" id="675120.N1PBR0"/>
<name>N1PBR0_DOTSN</name>
<sequence length="329" mass="36105">MDAIKNTLGLNNTFDPNKDIPDLSGKTYVVTGGSAGIGFGICAHLLQHNCAALYLLGKKEEHLTEAQEGLKKYGDTSKVHPIQIELEDLRHTDQVAKRLKDELTQLDGLILNAGLGVGPYNESKDGIDTHMQVNVLAQHHLMMVLLATLAKTPDSRIALQSSDLHRPAPSDTAFASVAELNQDIGAMNLYNRSKLAQVLLVRALHRRKQQSRLGLIPSSSPWINATHPGAVSTDQQEQAIEAYGTPGKLGVKAVRPFMKDPLDEGCRPILFAVTAREVGEEKIDGAYIVPDRKVTEPSKQAKDEELGERLWRLTKEILENKIGDLPYAM</sequence>
<dbReference type="eggNOG" id="KOG1208">
    <property type="taxonomic scope" value="Eukaryota"/>
</dbReference>
<evidence type="ECO:0000256" key="1">
    <source>
        <dbReference type="ARBA" id="ARBA00004685"/>
    </source>
</evidence>
<evidence type="ECO:0000313" key="3">
    <source>
        <dbReference type="EMBL" id="EME38376.1"/>
    </source>
</evidence>
<dbReference type="GO" id="GO:0016491">
    <property type="term" value="F:oxidoreductase activity"/>
    <property type="evidence" value="ECO:0007669"/>
    <property type="project" value="UniProtKB-KW"/>
</dbReference>
<dbReference type="PRINTS" id="PR00081">
    <property type="entry name" value="GDHRDH"/>
</dbReference>
<gene>
    <name evidence="3" type="ORF">DOTSEDRAFT_67153</name>
</gene>
<accession>N1PBR0</accession>
<dbReference type="OrthoDB" id="191139at2759"/>
<dbReference type="AlphaFoldDB" id="N1PBR0"/>
<dbReference type="PANTHER" id="PTHR43157:SF31">
    <property type="entry name" value="PHOSPHATIDYLINOSITOL-GLYCAN BIOSYNTHESIS CLASS F PROTEIN"/>
    <property type="match status" value="1"/>
</dbReference>
<comment type="pathway">
    <text evidence="1">Mycotoxin biosynthesis.</text>
</comment>
<protein>
    <recommendedName>
        <fullName evidence="5">NAD(P)-binding protein</fullName>
    </recommendedName>
</protein>
<dbReference type="Gene3D" id="3.40.50.720">
    <property type="entry name" value="NAD(P)-binding Rossmann-like Domain"/>
    <property type="match status" value="1"/>
</dbReference>
<dbReference type="OMA" id="PFMKDPI"/>
<keyword evidence="4" id="KW-1185">Reference proteome</keyword>
<proteinExistence type="predicted"/>